<dbReference type="OrthoDB" id="9811735at2"/>
<dbReference type="Gene3D" id="2.40.50.100">
    <property type="match status" value="1"/>
</dbReference>
<protein>
    <recommendedName>
        <fullName evidence="2 4">Biotin carboxyl carrier protein of acetyl-CoA carboxylase</fullName>
    </recommendedName>
</protein>
<keyword evidence="4" id="KW-0443">Lipid metabolism</keyword>
<feature type="domain" description="Lipoyl-binding" evidence="6">
    <location>
        <begin position="64"/>
        <end position="140"/>
    </location>
</feature>
<dbReference type="GO" id="GO:0006633">
    <property type="term" value="P:fatty acid biosynthetic process"/>
    <property type="evidence" value="ECO:0007669"/>
    <property type="project" value="UniProtKB-UniPathway"/>
</dbReference>
<dbReference type="InterPro" id="IPR050709">
    <property type="entry name" value="Biotin_Carboxyl_Carrier/Decarb"/>
</dbReference>
<evidence type="ECO:0000256" key="2">
    <source>
        <dbReference type="ARBA" id="ARBA00017562"/>
    </source>
</evidence>
<evidence type="ECO:0000256" key="3">
    <source>
        <dbReference type="ARBA" id="ARBA00023267"/>
    </source>
</evidence>
<dbReference type="RefSeq" id="WP_003815578.1">
    <property type="nucleotide sequence ID" value="NC_019382.1"/>
</dbReference>
<dbReference type="InterPro" id="IPR011053">
    <property type="entry name" value="Single_hybrid_motif"/>
</dbReference>
<dbReference type="PANTHER" id="PTHR45266:SF3">
    <property type="entry name" value="OXALOACETATE DECARBOXYLASE ALPHA CHAIN"/>
    <property type="match status" value="1"/>
</dbReference>
<keyword evidence="7" id="KW-0436">Ligase</keyword>
<dbReference type="CDD" id="cd06850">
    <property type="entry name" value="biotinyl_domain"/>
    <property type="match status" value="1"/>
</dbReference>
<keyword evidence="4" id="KW-0275">Fatty acid biosynthesis</keyword>
<dbReference type="UniPathway" id="UPA00094"/>
<evidence type="ECO:0000259" key="6">
    <source>
        <dbReference type="PROSITE" id="PS50968"/>
    </source>
</evidence>
<dbReference type="AlphaFoldDB" id="A0A0C6PAG9"/>
<dbReference type="PANTHER" id="PTHR45266">
    <property type="entry name" value="OXALOACETATE DECARBOXYLASE ALPHA CHAIN"/>
    <property type="match status" value="1"/>
</dbReference>
<evidence type="ECO:0000256" key="5">
    <source>
        <dbReference type="SAM" id="MobiDB-lite"/>
    </source>
</evidence>
<reference evidence="7 8" key="1">
    <citation type="journal article" date="2012" name="BMC Genomics">
        <title>Comparative genomics of the classical Bordetella subspecies: the evolution and exchange of virulence-associated diversity amongst closely related pathogens.</title>
        <authorList>
            <person name="Park J."/>
            <person name="Zhang Y."/>
            <person name="Buboltz A.M."/>
            <person name="Zhang X."/>
            <person name="Schuster S.C."/>
            <person name="Ahuja U."/>
            <person name="Liu M."/>
            <person name="Miller J.F."/>
            <person name="Sebaihia M."/>
            <person name="Bentley S.D."/>
            <person name="Parkhill J."/>
            <person name="Harvill E.T."/>
        </authorList>
    </citation>
    <scope>NUCLEOTIDE SEQUENCE [LARGE SCALE GENOMIC DNA]</scope>
    <source>
        <strain evidence="7 8">253</strain>
    </source>
</reference>
<keyword evidence="4" id="KW-0276">Fatty acid metabolism</keyword>
<comment type="function">
    <text evidence="1 4">This protein is a component of the acetyl coenzyme A carboxylase complex; first, biotin carboxylase catalyzes the carboxylation of the carrier protein and then the transcarboxylase transfers the carboxyl group to form malonyl-CoA.</text>
</comment>
<dbReference type="EMBL" id="HE965806">
    <property type="protein sequence ID" value="CCJ55602.1"/>
    <property type="molecule type" value="Genomic_DNA"/>
</dbReference>
<dbReference type="GO" id="GO:0003989">
    <property type="term" value="F:acetyl-CoA carboxylase activity"/>
    <property type="evidence" value="ECO:0007669"/>
    <property type="project" value="InterPro"/>
</dbReference>
<feature type="region of interest" description="Disordered" evidence="5">
    <location>
        <begin position="37"/>
        <end position="63"/>
    </location>
</feature>
<dbReference type="PRINTS" id="PR01071">
    <property type="entry name" value="ACOABIOTINCC"/>
</dbReference>
<dbReference type="PROSITE" id="PS50968">
    <property type="entry name" value="BIOTINYL_LIPOYL"/>
    <property type="match status" value="1"/>
</dbReference>
<gene>
    <name evidence="7" type="primary">accB</name>
    <name evidence="7" type="ORF">BN112_3688</name>
</gene>
<dbReference type="Proteomes" id="UP000007564">
    <property type="component" value="Chromosome"/>
</dbReference>
<evidence type="ECO:0000313" key="7">
    <source>
        <dbReference type="EMBL" id="CCJ55602.1"/>
    </source>
</evidence>
<sequence length="148" mass="15496">MSEKSRLVQDLIVLAAEERIAELVVSEAGRTIRVLRGAASGQPPAGEPERADSPEQPSPAAAGAYTITAPLSGTFYRAARPGAQPLAAPGDRLAAHAPVCVIEAMKMMTEVSAERAGAVLRVLCEDGQAVEQGQPLLVIQPDEPRHVP</sequence>
<dbReference type="InterPro" id="IPR001249">
    <property type="entry name" value="AcCoA_biotinCC"/>
</dbReference>
<dbReference type="HOGENOM" id="CLU_016733_3_2_4"/>
<dbReference type="KEGG" id="bbh:BN112_3688"/>
<keyword evidence="4" id="KW-0444">Lipid biosynthesis</keyword>
<name>A0A0C6PAG9_BORBO</name>
<proteinExistence type="predicted"/>
<dbReference type="GO" id="GO:0009317">
    <property type="term" value="C:acetyl-CoA carboxylase complex"/>
    <property type="evidence" value="ECO:0007669"/>
    <property type="project" value="InterPro"/>
</dbReference>
<evidence type="ECO:0000256" key="1">
    <source>
        <dbReference type="ARBA" id="ARBA00003761"/>
    </source>
</evidence>
<evidence type="ECO:0000313" key="8">
    <source>
        <dbReference type="Proteomes" id="UP000007564"/>
    </source>
</evidence>
<dbReference type="SUPFAM" id="SSF51230">
    <property type="entry name" value="Single hybrid motif"/>
    <property type="match status" value="1"/>
</dbReference>
<organism evidence="7 8">
    <name type="scientific">Bordetella bronchiseptica 253</name>
    <dbReference type="NCBI Taxonomy" id="568707"/>
    <lineage>
        <taxon>Bacteria</taxon>
        <taxon>Pseudomonadati</taxon>
        <taxon>Pseudomonadota</taxon>
        <taxon>Betaproteobacteria</taxon>
        <taxon>Burkholderiales</taxon>
        <taxon>Alcaligenaceae</taxon>
        <taxon>Bordetella</taxon>
    </lineage>
</organism>
<accession>A0A0C6PAG9</accession>
<dbReference type="Pfam" id="PF00364">
    <property type="entry name" value="Biotin_lipoyl"/>
    <property type="match status" value="1"/>
</dbReference>
<comment type="pathway">
    <text evidence="4">Lipid metabolism; fatty acid biosynthesis.</text>
</comment>
<keyword evidence="3 4" id="KW-0092">Biotin</keyword>
<dbReference type="InterPro" id="IPR000089">
    <property type="entry name" value="Biotin_lipoyl"/>
</dbReference>
<evidence type="ECO:0000256" key="4">
    <source>
        <dbReference type="RuleBase" id="RU364072"/>
    </source>
</evidence>